<evidence type="ECO:0000256" key="1">
    <source>
        <dbReference type="ARBA" id="ARBA00007381"/>
    </source>
</evidence>
<organism evidence="5 6">
    <name type="scientific">Perkinsus olseni</name>
    <name type="common">Perkinsus atlanticus</name>
    <dbReference type="NCBI Taxonomy" id="32597"/>
    <lineage>
        <taxon>Eukaryota</taxon>
        <taxon>Sar</taxon>
        <taxon>Alveolata</taxon>
        <taxon>Perkinsozoa</taxon>
        <taxon>Perkinsea</taxon>
        <taxon>Perkinsida</taxon>
        <taxon>Perkinsidae</taxon>
        <taxon>Perkinsus</taxon>
    </lineage>
</organism>
<feature type="non-terminal residue" evidence="5">
    <location>
        <position position="1"/>
    </location>
</feature>
<feature type="coiled-coil region" evidence="4">
    <location>
        <begin position="11"/>
        <end position="38"/>
    </location>
</feature>
<evidence type="ECO:0000256" key="2">
    <source>
        <dbReference type="ARBA" id="ARBA00022741"/>
    </source>
</evidence>
<keyword evidence="5" id="KW-0346">Stress response</keyword>
<dbReference type="FunFam" id="3.30.420.40:FF:000028">
    <property type="entry name" value="heat shock 70 kDa protein-like"/>
    <property type="match status" value="1"/>
</dbReference>
<protein>
    <submittedName>
        <fullName evidence="5">70-kilodalton heat shock protein</fullName>
    </submittedName>
</protein>
<dbReference type="FunFam" id="3.30.420.40:FF:000172">
    <property type="entry name" value="Heat shock 70 kDa protein"/>
    <property type="match status" value="1"/>
</dbReference>
<gene>
    <name evidence="5" type="primary">HSP70_5</name>
    <name evidence="5" type="ORF">FOZ62_021291</name>
</gene>
<accession>A0A7J6RSZ6</accession>
<dbReference type="FunFam" id="3.90.640.10:FF:000002">
    <property type="entry name" value="Heat shock 70 kDa"/>
    <property type="match status" value="1"/>
</dbReference>
<comment type="caution">
    <text evidence="5">The sequence shown here is derived from an EMBL/GenBank/DDBJ whole genome shotgun (WGS) entry which is preliminary data.</text>
</comment>
<keyword evidence="3" id="KW-0067">ATP-binding</keyword>
<evidence type="ECO:0000256" key="4">
    <source>
        <dbReference type="SAM" id="Coils"/>
    </source>
</evidence>
<feature type="non-terminal residue" evidence="5">
    <location>
        <position position="166"/>
    </location>
</feature>
<dbReference type="InterPro" id="IPR013126">
    <property type="entry name" value="Hsp_70_fam"/>
</dbReference>
<dbReference type="PROSITE" id="PS01036">
    <property type="entry name" value="HSP70_3"/>
    <property type="match status" value="1"/>
</dbReference>
<dbReference type="AlphaFoldDB" id="A0A7J6RSZ6"/>
<evidence type="ECO:0000313" key="5">
    <source>
        <dbReference type="EMBL" id="KAF4723864.1"/>
    </source>
</evidence>
<evidence type="ECO:0000313" key="6">
    <source>
        <dbReference type="Proteomes" id="UP000574390"/>
    </source>
</evidence>
<dbReference type="Gene3D" id="3.30.420.40">
    <property type="match status" value="2"/>
</dbReference>
<sequence length="166" mass="18305">DFKRKNRGKTIEGNQRAMRRLRTQCERAKRTLSSSTQATIEIDSLFEGIDYNCTLSRARFEELCMDYFRNTMGPVEKVLRDSGIDKRSVNEIVLVGGSTRIPKVQSMIKEFFNGKEPAKSINPDEAVAYGAAVQAAILTGEGSSQVQDLLLLDVTPLSLGLETAGG</sequence>
<reference evidence="5 6" key="1">
    <citation type="submission" date="2020-04" db="EMBL/GenBank/DDBJ databases">
        <title>Perkinsus olseni comparative genomics.</title>
        <authorList>
            <person name="Bogema D.R."/>
        </authorList>
    </citation>
    <scope>NUCLEOTIDE SEQUENCE [LARGE SCALE GENOMIC DNA]</scope>
    <source>
        <strain evidence="5">ATCC PRA-205</strain>
    </source>
</reference>
<dbReference type="InterPro" id="IPR018181">
    <property type="entry name" value="Heat_shock_70_CS"/>
</dbReference>
<dbReference type="InterPro" id="IPR043129">
    <property type="entry name" value="ATPase_NBD"/>
</dbReference>
<keyword evidence="2" id="KW-0547">Nucleotide-binding</keyword>
<dbReference type="PRINTS" id="PR00301">
    <property type="entry name" value="HEATSHOCK70"/>
</dbReference>
<proteinExistence type="inferred from homology"/>
<dbReference type="GO" id="GO:0005524">
    <property type="term" value="F:ATP binding"/>
    <property type="evidence" value="ECO:0007669"/>
    <property type="project" value="UniProtKB-KW"/>
</dbReference>
<evidence type="ECO:0000256" key="3">
    <source>
        <dbReference type="ARBA" id="ARBA00022840"/>
    </source>
</evidence>
<dbReference type="Pfam" id="PF00012">
    <property type="entry name" value="HSP70"/>
    <property type="match status" value="1"/>
</dbReference>
<keyword evidence="4" id="KW-0175">Coiled coil</keyword>
<dbReference type="GO" id="GO:0140662">
    <property type="term" value="F:ATP-dependent protein folding chaperone"/>
    <property type="evidence" value="ECO:0007669"/>
    <property type="project" value="InterPro"/>
</dbReference>
<dbReference type="PANTHER" id="PTHR19375">
    <property type="entry name" value="HEAT SHOCK PROTEIN 70KDA"/>
    <property type="match status" value="1"/>
</dbReference>
<dbReference type="EMBL" id="JABANM010019818">
    <property type="protein sequence ID" value="KAF4723864.1"/>
    <property type="molecule type" value="Genomic_DNA"/>
</dbReference>
<name>A0A7J6RSZ6_PEROL</name>
<comment type="similarity">
    <text evidence="1">Belongs to the heat shock protein 70 family.</text>
</comment>
<dbReference type="Gene3D" id="3.90.640.10">
    <property type="entry name" value="Actin, Chain A, domain 4"/>
    <property type="match status" value="1"/>
</dbReference>
<dbReference type="SUPFAM" id="SSF53067">
    <property type="entry name" value="Actin-like ATPase domain"/>
    <property type="match status" value="1"/>
</dbReference>
<dbReference type="Proteomes" id="UP000574390">
    <property type="component" value="Unassembled WGS sequence"/>
</dbReference>